<dbReference type="AlphaFoldDB" id="A0A2N3LHX4"/>
<accession>A0A2N3LHX4</accession>
<dbReference type="InterPro" id="IPR051400">
    <property type="entry name" value="HAD-like_hydrolase"/>
</dbReference>
<dbReference type="SUPFAM" id="SSF56784">
    <property type="entry name" value="HAD-like"/>
    <property type="match status" value="1"/>
</dbReference>
<dbReference type="NCBIfam" id="TIGR01549">
    <property type="entry name" value="HAD-SF-IA-v1"/>
    <property type="match status" value="1"/>
</dbReference>
<dbReference type="InterPro" id="IPR023214">
    <property type="entry name" value="HAD_sf"/>
</dbReference>
<keyword evidence="2" id="KW-0479">Metal-binding</keyword>
<protein>
    <submittedName>
        <fullName evidence="5">HAD family hydrolase</fullName>
    </submittedName>
</protein>
<evidence type="ECO:0000256" key="3">
    <source>
        <dbReference type="ARBA" id="ARBA00022801"/>
    </source>
</evidence>
<comment type="caution">
    <text evidence="5">The sequence shown here is derived from an EMBL/GenBank/DDBJ whole genome shotgun (WGS) entry which is preliminary data.</text>
</comment>
<reference evidence="5 6" key="1">
    <citation type="submission" date="2017-11" db="EMBL/GenBank/DDBJ databases">
        <title>Bacillus camelliae sp. nov., isolated from pu'er tea.</title>
        <authorList>
            <person name="Niu L."/>
        </authorList>
    </citation>
    <scope>NUCLEOTIDE SEQUENCE [LARGE SCALE GENOMIC DNA]</scope>
    <source>
        <strain evidence="5 6">7578-1</strain>
    </source>
</reference>
<dbReference type="InterPro" id="IPR036412">
    <property type="entry name" value="HAD-like_sf"/>
</dbReference>
<sequence length="227" mass="25858">MIRAVFFDLYETLITEWENGKRKTTHSIEQLGIPEDIFKKEWSDRIERRMDGTFENYQSVLKDILQSLKMPIDEKVLKLVELGRIKAKSIPFQDINQSILDALSLLKEIGVRIGLISNCTPEEITAWESSKLAKFFDDVIFSFEAKCAKPDPKIYLTACKNLGVKPKDALFIGDGGSNELVGAAKVGLNAYHATWFQPQWIIEDRNLGFPQLKHPTEIIKLIEGELT</sequence>
<evidence type="ECO:0000313" key="6">
    <source>
        <dbReference type="Proteomes" id="UP000233440"/>
    </source>
</evidence>
<gene>
    <name evidence="5" type="ORF">CWO92_15270</name>
</gene>
<keyword evidence="3 5" id="KW-0378">Hydrolase</keyword>
<dbReference type="PANTHER" id="PTHR46470:SF2">
    <property type="entry name" value="GLYCERALDEHYDE 3-PHOSPHATE PHOSPHATASE"/>
    <property type="match status" value="1"/>
</dbReference>
<name>A0A2N3LHX4_9BACI</name>
<evidence type="ECO:0000256" key="2">
    <source>
        <dbReference type="ARBA" id="ARBA00022723"/>
    </source>
</evidence>
<dbReference type="InterPro" id="IPR023198">
    <property type="entry name" value="PGP-like_dom2"/>
</dbReference>
<evidence type="ECO:0000313" key="5">
    <source>
        <dbReference type="EMBL" id="PKR84165.1"/>
    </source>
</evidence>
<dbReference type="SFLD" id="SFLDS00003">
    <property type="entry name" value="Haloacid_Dehalogenase"/>
    <property type="match status" value="1"/>
</dbReference>
<proteinExistence type="predicted"/>
<dbReference type="GO" id="GO:0046872">
    <property type="term" value="F:metal ion binding"/>
    <property type="evidence" value="ECO:0007669"/>
    <property type="project" value="UniProtKB-KW"/>
</dbReference>
<dbReference type="OrthoDB" id="9809962at2"/>
<dbReference type="PRINTS" id="PR00413">
    <property type="entry name" value="HADHALOGNASE"/>
</dbReference>
<dbReference type="RefSeq" id="WP_101355082.1">
    <property type="nucleotide sequence ID" value="NZ_PIQO01000012.1"/>
</dbReference>
<dbReference type="GO" id="GO:0016791">
    <property type="term" value="F:phosphatase activity"/>
    <property type="evidence" value="ECO:0007669"/>
    <property type="project" value="TreeGrafter"/>
</dbReference>
<keyword evidence="6" id="KW-1185">Reference proteome</keyword>
<keyword evidence="4" id="KW-0460">Magnesium</keyword>
<comment type="cofactor">
    <cofactor evidence="1">
        <name>Mg(2+)</name>
        <dbReference type="ChEBI" id="CHEBI:18420"/>
    </cofactor>
</comment>
<evidence type="ECO:0000256" key="4">
    <source>
        <dbReference type="ARBA" id="ARBA00022842"/>
    </source>
</evidence>
<organism evidence="5 6">
    <name type="scientific">Heyndrickxia camelliae</name>
    <dbReference type="NCBI Taxonomy" id="1707093"/>
    <lineage>
        <taxon>Bacteria</taxon>
        <taxon>Bacillati</taxon>
        <taxon>Bacillota</taxon>
        <taxon>Bacilli</taxon>
        <taxon>Bacillales</taxon>
        <taxon>Bacillaceae</taxon>
        <taxon>Heyndrickxia</taxon>
    </lineage>
</organism>
<dbReference type="SFLD" id="SFLDG01129">
    <property type="entry name" value="C1.5:_HAD__Beta-PGM__Phosphata"/>
    <property type="match status" value="1"/>
</dbReference>
<dbReference type="EMBL" id="PIQO01000012">
    <property type="protein sequence ID" value="PKR84165.1"/>
    <property type="molecule type" value="Genomic_DNA"/>
</dbReference>
<dbReference type="InterPro" id="IPR006439">
    <property type="entry name" value="HAD-SF_hydro_IA"/>
</dbReference>
<dbReference type="NCBIfam" id="TIGR01509">
    <property type="entry name" value="HAD-SF-IA-v3"/>
    <property type="match status" value="1"/>
</dbReference>
<dbReference type="PANTHER" id="PTHR46470">
    <property type="entry name" value="N-ACYLNEURAMINATE-9-PHOSPHATASE"/>
    <property type="match status" value="1"/>
</dbReference>
<dbReference type="Proteomes" id="UP000233440">
    <property type="component" value="Unassembled WGS sequence"/>
</dbReference>
<dbReference type="Gene3D" id="1.10.150.240">
    <property type="entry name" value="Putative phosphatase, domain 2"/>
    <property type="match status" value="1"/>
</dbReference>
<dbReference type="Pfam" id="PF00702">
    <property type="entry name" value="Hydrolase"/>
    <property type="match status" value="1"/>
</dbReference>
<dbReference type="Gene3D" id="3.40.50.1000">
    <property type="entry name" value="HAD superfamily/HAD-like"/>
    <property type="match status" value="1"/>
</dbReference>
<evidence type="ECO:0000256" key="1">
    <source>
        <dbReference type="ARBA" id="ARBA00001946"/>
    </source>
</evidence>
<dbReference type="GO" id="GO:0044281">
    <property type="term" value="P:small molecule metabolic process"/>
    <property type="evidence" value="ECO:0007669"/>
    <property type="project" value="UniProtKB-ARBA"/>
</dbReference>